<reference evidence="2" key="1">
    <citation type="journal article" date="2019" name="Int. J. Syst. Evol. Microbiol.">
        <title>The Global Catalogue of Microorganisms (GCM) 10K type strain sequencing project: providing services to taxonomists for standard genome sequencing and annotation.</title>
        <authorList>
            <consortium name="The Broad Institute Genomics Platform"/>
            <consortium name="The Broad Institute Genome Sequencing Center for Infectious Disease"/>
            <person name="Wu L."/>
            <person name="Ma J."/>
        </authorList>
    </citation>
    <scope>NUCLEOTIDE SEQUENCE [LARGE SCALE GENOMIC DNA]</scope>
    <source>
        <strain evidence="2">JCM 17923</strain>
    </source>
</reference>
<evidence type="ECO:0000313" key="1">
    <source>
        <dbReference type="EMBL" id="GAA4356790.1"/>
    </source>
</evidence>
<accession>A0ABP8IDU3</accession>
<dbReference type="Proteomes" id="UP001501153">
    <property type="component" value="Unassembled WGS sequence"/>
</dbReference>
<dbReference type="EMBL" id="BAABGZ010000020">
    <property type="protein sequence ID" value="GAA4356790.1"/>
    <property type="molecule type" value="Genomic_DNA"/>
</dbReference>
<evidence type="ECO:0000313" key="2">
    <source>
        <dbReference type="Proteomes" id="UP001501153"/>
    </source>
</evidence>
<gene>
    <name evidence="1" type="ORF">GCM10023185_20930</name>
</gene>
<keyword evidence="2" id="KW-1185">Reference proteome</keyword>
<comment type="caution">
    <text evidence="1">The sequence shown here is derived from an EMBL/GenBank/DDBJ whole genome shotgun (WGS) entry which is preliminary data.</text>
</comment>
<sequence>MPSYSLLTDRSLCDTAIAEVDFELKTYTTRDAVGELADDRASRTQTSTAAQLASVNAKIAVADAVLAAPGIDDELRETTTDERAALLVRRTALSKRNRQASGVTRFLAELDAEQIDGQVAILNAARAGIVTHRATLPA</sequence>
<dbReference type="RefSeq" id="WP_345235981.1">
    <property type="nucleotide sequence ID" value="NZ_BAABGZ010000020.1"/>
</dbReference>
<protein>
    <submittedName>
        <fullName evidence="1">Uncharacterized protein</fullName>
    </submittedName>
</protein>
<proteinExistence type="predicted"/>
<organism evidence="1 2">
    <name type="scientific">Hymenobacter saemangeumensis</name>
    <dbReference type="NCBI Taxonomy" id="1084522"/>
    <lineage>
        <taxon>Bacteria</taxon>
        <taxon>Pseudomonadati</taxon>
        <taxon>Bacteroidota</taxon>
        <taxon>Cytophagia</taxon>
        <taxon>Cytophagales</taxon>
        <taxon>Hymenobacteraceae</taxon>
        <taxon>Hymenobacter</taxon>
    </lineage>
</organism>
<name>A0ABP8IDU3_9BACT</name>